<protein>
    <recommendedName>
        <fullName evidence="2">peptidylprolyl isomerase</fullName>
        <ecNumber evidence="2">5.2.1.8</ecNumber>
    </recommendedName>
</protein>
<reference evidence="5 7" key="1">
    <citation type="submission" date="2016-01" db="EMBL/GenBank/DDBJ databases">
        <title>Whole genome sequencing of Myroides marinus L41.</title>
        <authorList>
            <person name="Hong K.W."/>
        </authorList>
    </citation>
    <scope>NUCLEOTIDE SEQUENCE [LARGE SCALE GENOMIC DNA]</scope>
    <source>
        <strain evidence="5 7">L41</strain>
    </source>
</reference>
<dbReference type="SUPFAM" id="SSF54534">
    <property type="entry name" value="FKBP-like"/>
    <property type="match status" value="1"/>
</dbReference>
<name>A0A163WMR9_9FLAO</name>
<dbReference type="Gene3D" id="3.10.50.40">
    <property type="match status" value="1"/>
</dbReference>
<keyword evidence="6" id="KW-0413">Isomerase</keyword>
<dbReference type="RefSeq" id="WP_038985974.1">
    <property type="nucleotide sequence ID" value="NZ_FNYS01000010.1"/>
</dbReference>
<evidence type="ECO:0000313" key="5">
    <source>
        <dbReference type="EMBL" id="KZE76561.1"/>
    </source>
</evidence>
<dbReference type="AlphaFoldDB" id="A0A163WMR9"/>
<dbReference type="Proteomes" id="UP000183077">
    <property type="component" value="Unassembled WGS sequence"/>
</dbReference>
<dbReference type="EC" id="5.2.1.8" evidence="2"/>
<evidence type="ECO:0000256" key="2">
    <source>
        <dbReference type="ARBA" id="ARBA00013194"/>
    </source>
</evidence>
<evidence type="ECO:0000256" key="1">
    <source>
        <dbReference type="ARBA" id="ARBA00000971"/>
    </source>
</evidence>
<evidence type="ECO:0000313" key="7">
    <source>
        <dbReference type="Proteomes" id="UP000076630"/>
    </source>
</evidence>
<keyword evidence="7" id="KW-1185">Reference proteome</keyword>
<evidence type="ECO:0000256" key="3">
    <source>
        <dbReference type="ARBA" id="ARBA00023110"/>
    </source>
</evidence>
<dbReference type="InterPro" id="IPR046357">
    <property type="entry name" value="PPIase_dom_sf"/>
</dbReference>
<dbReference type="GeneID" id="82257459"/>
<dbReference type="InterPro" id="IPR001179">
    <property type="entry name" value="PPIase_FKBP_dom"/>
</dbReference>
<dbReference type="Proteomes" id="UP000076630">
    <property type="component" value="Unassembled WGS sequence"/>
</dbReference>
<evidence type="ECO:0000259" key="4">
    <source>
        <dbReference type="Pfam" id="PF00254"/>
    </source>
</evidence>
<feature type="domain" description="PPIase FKBP-type" evidence="4">
    <location>
        <begin position="90"/>
        <end position="177"/>
    </location>
</feature>
<dbReference type="OrthoDB" id="1093155at2"/>
<dbReference type="EMBL" id="LQNU01000076">
    <property type="protein sequence ID" value="KZE76561.1"/>
    <property type="molecule type" value="Genomic_DNA"/>
</dbReference>
<sequence length="183" mass="21091">MYKFIQFLSLAAMAIIAVSCNNNNEVRKPISKSKESVIHSSALKNMEMVQSEEELISKYIETDKEHTYINSKNGFWYTYQERKVHDSIRPLEGNTVMYTYEISTLQDSILYSKNDIGVLSYIVDKEDILPVLRHTIKLMKNNESIKVVSPSTLAYSYLGDKNKIDKNQPIIITVDLKSIDRNN</sequence>
<dbReference type="NCBIfam" id="TIGR03516">
    <property type="entry name" value="ppisom_GldI"/>
    <property type="match status" value="1"/>
</dbReference>
<accession>A0A163WMR9</accession>
<evidence type="ECO:0000313" key="6">
    <source>
        <dbReference type="EMBL" id="SEJ04771.1"/>
    </source>
</evidence>
<dbReference type="GO" id="GO:0003755">
    <property type="term" value="F:peptidyl-prolyl cis-trans isomerase activity"/>
    <property type="evidence" value="ECO:0007669"/>
    <property type="project" value="UniProtKB-KW"/>
</dbReference>
<dbReference type="PROSITE" id="PS51257">
    <property type="entry name" value="PROKAR_LIPOPROTEIN"/>
    <property type="match status" value="1"/>
</dbReference>
<organism evidence="5 7">
    <name type="scientific">Myroides marinus</name>
    <dbReference type="NCBI Taxonomy" id="703342"/>
    <lineage>
        <taxon>Bacteria</taxon>
        <taxon>Pseudomonadati</taxon>
        <taxon>Bacteroidota</taxon>
        <taxon>Flavobacteriia</taxon>
        <taxon>Flavobacteriales</taxon>
        <taxon>Flavobacteriaceae</taxon>
        <taxon>Myroides</taxon>
    </lineage>
</organism>
<comment type="catalytic activity">
    <reaction evidence="1">
        <text>[protein]-peptidylproline (omega=180) = [protein]-peptidylproline (omega=0)</text>
        <dbReference type="Rhea" id="RHEA:16237"/>
        <dbReference type="Rhea" id="RHEA-COMP:10747"/>
        <dbReference type="Rhea" id="RHEA-COMP:10748"/>
        <dbReference type="ChEBI" id="CHEBI:83833"/>
        <dbReference type="ChEBI" id="CHEBI:83834"/>
        <dbReference type="EC" id="5.2.1.8"/>
    </reaction>
</comment>
<reference evidence="6 8" key="2">
    <citation type="submission" date="2016-10" db="EMBL/GenBank/DDBJ databases">
        <authorList>
            <person name="de Groot N.N."/>
        </authorList>
    </citation>
    <scope>NUCLEOTIDE SEQUENCE [LARGE SCALE GENOMIC DNA]</scope>
    <source>
        <strain evidence="6 8">DSM 23048</strain>
    </source>
</reference>
<gene>
    <name evidence="5" type="ORF">AV926_15575</name>
    <name evidence="6" type="ORF">SAMN04488018_11049</name>
</gene>
<proteinExistence type="predicted"/>
<dbReference type="Pfam" id="PF00254">
    <property type="entry name" value="FKBP_C"/>
    <property type="match status" value="1"/>
</dbReference>
<keyword evidence="3" id="KW-0697">Rotamase</keyword>
<dbReference type="EMBL" id="FNYS01000010">
    <property type="protein sequence ID" value="SEJ04771.1"/>
    <property type="molecule type" value="Genomic_DNA"/>
</dbReference>
<dbReference type="InterPro" id="IPR019869">
    <property type="entry name" value="Motility-assoc_PPIase_GldI"/>
</dbReference>
<evidence type="ECO:0000313" key="8">
    <source>
        <dbReference type="Proteomes" id="UP000183077"/>
    </source>
</evidence>